<gene>
    <name evidence="1" type="ORF">L1987_09004</name>
</gene>
<name>A0ACB9JMS1_9ASTR</name>
<comment type="caution">
    <text evidence="1">The sequence shown here is derived from an EMBL/GenBank/DDBJ whole genome shotgun (WGS) entry which is preliminary data.</text>
</comment>
<protein>
    <submittedName>
        <fullName evidence="1">Uncharacterized protein</fullName>
    </submittedName>
</protein>
<accession>A0ACB9JMS1</accession>
<reference evidence="1 2" key="2">
    <citation type="journal article" date="2022" name="Mol. Ecol. Resour.">
        <title>The genomes of chicory, endive, great burdock and yacon provide insights into Asteraceae paleo-polyploidization history and plant inulin production.</title>
        <authorList>
            <person name="Fan W."/>
            <person name="Wang S."/>
            <person name="Wang H."/>
            <person name="Wang A."/>
            <person name="Jiang F."/>
            <person name="Liu H."/>
            <person name="Zhao H."/>
            <person name="Xu D."/>
            <person name="Zhang Y."/>
        </authorList>
    </citation>
    <scope>NUCLEOTIDE SEQUENCE [LARGE SCALE GENOMIC DNA]</scope>
    <source>
        <strain evidence="2">cv. Yunnan</strain>
        <tissue evidence="1">Leaves</tissue>
    </source>
</reference>
<proteinExistence type="predicted"/>
<evidence type="ECO:0000313" key="2">
    <source>
        <dbReference type="Proteomes" id="UP001056120"/>
    </source>
</evidence>
<dbReference type="EMBL" id="CM042020">
    <property type="protein sequence ID" value="KAI3821436.1"/>
    <property type="molecule type" value="Genomic_DNA"/>
</dbReference>
<dbReference type="Proteomes" id="UP001056120">
    <property type="component" value="Linkage Group LG03"/>
</dbReference>
<organism evidence="1 2">
    <name type="scientific">Smallanthus sonchifolius</name>
    <dbReference type="NCBI Taxonomy" id="185202"/>
    <lineage>
        <taxon>Eukaryota</taxon>
        <taxon>Viridiplantae</taxon>
        <taxon>Streptophyta</taxon>
        <taxon>Embryophyta</taxon>
        <taxon>Tracheophyta</taxon>
        <taxon>Spermatophyta</taxon>
        <taxon>Magnoliopsida</taxon>
        <taxon>eudicotyledons</taxon>
        <taxon>Gunneridae</taxon>
        <taxon>Pentapetalae</taxon>
        <taxon>asterids</taxon>
        <taxon>campanulids</taxon>
        <taxon>Asterales</taxon>
        <taxon>Asteraceae</taxon>
        <taxon>Asteroideae</taxon>
        <taxon>Heliantheae alliance</taxon>
        <taxon>Millerieae</taxon>
        <taxon>Smallanthus</taxon>
    </lineage>
</organism>
<evidence type="ECO:0000313" key="1">
    <source>
        <dbReference type="EMBL" id="KAI3821436.1"/>
    </source>
</evidence>
<keyword evidence="2" id="KW-1185">Reference proteome</keyword>
<sequence length="198" mass="22141">MQGRVQIYVGIVDNLSLAESLIIELQYGNPAAVTTRSLSGELCPRGYCSKSRPKVSIKFFLHASGNIAAKFVYNEVLVGALRRVPKASWNAKERLWVFPLSSLSEAEKVMKELTSFNIEVETLDPLLQRAIASASAVPDLRDRYDQMPDSIKSNLLPFQREGVSMEGVSSWLMKWVLERLFSFLPEIIGMDVTSSIIL</sequence>
<reference evidence="2" key="1">
    <citation type="journal article" date="2022" name="Mol. Ecol. Resour.">
        <title>The genomes of chicory, endive, great burdock and yacon provide insights into Asteraceae palaeo-polyploidization history and plant inulin production.</title>
        <authorList>
            <person name="Fan W."/>
            <person name="Wang S."/>
            <person name="Wang H."/>
            <person name="Wang A."/>
            <person name="Jiang F."/>
            <person name="Liu H."/>
            <person name="Zhao H."/>
            <person name="Xu D."/>
            <person name="Zhang Y."/>
        </authorList>
    </citation>
    <scope>NUCLEOTIDE SEQUENCE [LARGE SCALE GENOMIC DNA]</scope>
    <source>
        <strain evidence="2">cv. Yunnan</strain>
    </source>
</reference>